<dbReference type="InterPro" id="IPR036955">
    <property type="entry name" value="AP2/ERF_dom_sf"/>
</dbReference>
<dbReference type="PANTHER" id="PTHR31190:SF400">
    <property type="entry name" value="ETHYLENE-RESPONSIVE TRANSCRIPTION FACTOR 1B-LIKE"/>
    <property type="match status" value="1"/>
</dbReference>
<comment type="subcellular location">
    <subcellularLocation>
        <location evidence="1">Nucleus</location>
    </subcellularLocation>
</comment>
<dbReference type="GO" id="GO:0005634">
    <property type="term" value="C:nucleus"/>
    <property type="evidence" value="ECO:0007669"/>
    <property type="project" value="UniProtKB-SubCell"/>
</dbReference>
<comment type="similarity">
    <text evidence="6">Belongs to the AP2/ERF transcription factor family. ERF subfamily.</text>
</comment>
<comment type="caution">
    <text evidence="8">The sequence shown here is derived from an EMBL/GenBank/DDBJ whole genome shotgun (WGS) entry which is preliminary data.</text>
</comment>
<dbReference type="Pfam" id="PF00847">
    <property type="entry name" value="AP2"/>
    <property type="match status" value="1"/>
</dbReference>
<keyword evidence="9" id="KW-1185">Reference proteome</keyword>
<sequence>MDTPFFIPSPNYFCDQSCMFTQNNHQSFPFNENESIEENSFEGTLSLPYDSRDEQKVSYRGVRKRQWGKYAAEIRDSSRNGERVWLGTFDSAEAAALAYDQAALITRGPNTFLNFPPHIVRDSLHKMDFGVQEGYSPVLELKKRHFMKRKLERRNMKKNIEHVQTQNLVVLEDLGPDYLEYLLTLTEHSNF</sequence>
<keyword evidence="2" id="KW-0805">Transcription regulation</keyword>
<dbReference type="GO" id="GO:0009873">
    <property type="term" value="P:ethylene-activated signaling pathway"/>
    <property type="evidence" value="ECO:0007669"/>
    <property type="project" value="InterPro"/>
</dbReference>
<feature type="domain" description="AP2/ERF" evidence="7">
    <location>
        <begin position="58"/>
        <end position="116"/>
    </location>
</feature>
<dbReference type="PRINTS" id="PR00367">
    <property type="entry name" value="ETHRSPELEMNT"/>
</dbReference>
<dbReference type="FunFam" id="3.30.730.10:FF:000001">
    <property type="entry name" value="Ethylene-responsive transcription factor 2"/>
    <property type="match status" value="1"/>
</dbReference>
<dbReference type="Proteomes" id="UP001367508">
    <property type="component" value="Unassembled WGS sequence"/>
</dbReference>
<name>A0AAN9QRL2_CANGL</name>
<dbReference type="GO" id="GO:0003700">
    <property type="term" value="F:DNA-binding transcription factor activity"/>
    <property type="evidence" value="ECO:0007669"/>
    <property type="project" value="InterPro"/>
</dbReference>
<dbReference type="GO" id="GO:0003677">
    <property type="term" value="F:DNA binding"/>
    <property type="evidence" value="ECO:0007669"/>
    <property type="project" value="UniProtKB-KW"/>
</dbReference>
<evidence type="ECO:0000256" key="3">
    <source>
        <dbReference type="ARBA" id="ARBA00023125"/>
    </source>
</evidence>
<evidence type="ECO:0000256" key="2">
    <source>
        <dbReference type="ARBA" id="ARBA00023015"/>
    </source>
</evidence>
<evidence type="ECO:0000256" key="4">
    <source>
        <dbReference type="ARBA" id="ARBA00023163"/>
    </source>
</evidence>
<dbReference type="PANTHER" id="PTHR31190">
    <property type="entry name" value="DNA-BINDING DOMAIN"/>
    <property type="match status" value="1"/>
</dbReference>
<dbReference type="InterPro" id="IPR044808">
    <property type="entry name" value="ERF_plant"/>
</dbReference>
<dbReference type="PROSITE" id="PS51032">
    <property type="entry name" value="AP2_ERF"/>
    <property type="match status" value="1"/>
</dbReference>
<keyword evidence="5" id="KW-0539">Nucleus</keyword>
<proteinExistence type="inferred from homology"/>
<reference evidence="8 9" key="1">
    <citation type="submission" date="2024-01" db="EMBL/GenBank/DDBJ databases">
        <title>The genomes of 5 underutilized Papilionoideae crops provide insights into root nodulation and disease resistanc.</title>
        <authorList>
            <person name="Jiang F."/>
        </authorList>
    </citation>
    <scope>NUCLEOTIDE SEQUENCE [LARGE SCALE GENOMIC DNA]</scope>
    <source>
        <strain evidence="8">LVBAO_FW01</strain>
        <tissue evidence="8">Leaves</tissue>
    </source>
</reference>
<evidence type="ECO:0000313" key="9">
    <source>
        <dbReference type="Proteomes" id="UP001367508"/>
    </source>
</evidence>
<evidence type="ECO:0000259" key="7">
    <source>
        <dbReference type="PROSITE" id="PS51032"/>
    </source>
</evidence>
<keyword evidence="3" id="KW-0238">DNA-binding</keyword>
<dbReference type="SUPFAM" id="SSF54171">
    <property type="entry name" value="DNA-binding domain"/>
    <property type="match status" value="1"/>
</dbReference>
<keyword evidence="4" id="KW-0804">Transcription</keyword>
<dbReference type="Gene3D" id="3.30.730.10">
    <property type="entry name" value="AP2/ERF domain"/>
    <property type="match status" value="1"/>
</dbReference>
<protein>
    <recommendedName>
        <fullName evidence="7">AP2/ERF domain-containing protein</fullName>
    </recommendedName>
</protein>
<evidence type="ECO:0000256" key="1">
    <source>
        <dbReference type="ARBA" id="ARBA00004123"/>
    </source>
</evidence>
<dbReference type="EMBL" id="JAYMYQ010000003">
    <property type="protein sequence ID" value="KAK7344136.1"/>
    <property type="molecule type" value="Genomic_DNA"/>
</dbReference>
<dbReference type="SMART" id="SM00380">
    <property type="entry name" value="AP2"/>
    <property type="match status" value="1"/>
</dbReference>
<accession>A0AAN9QRL2</accession>
<dbReference type="CDD" id="cd00018">
    <property type="entry name" value="AP2"/>
    <property type="match status" value="1"/>
</dbReference>
<evidence type="ECO:0000256" key="6">
    <source>
        <dbReference type="ARBA" id="ARBA00024343"/>
    </source>
</evidence>
<gene>
    <name evidence="8" type="ORF">VNO77_13446</name>
</gene>
<evidence type="ECO:0000313" key="8">
    <source>
        <dbReference type="EMBL" id="KAK7344136.1"/>
    </source>
</evidence>
<dbReference type="InterPro" id="IPR016177">
    <property type="entry name" value="DNA-bd_dom_sf"/>
</dbReference>
<organism evidence="8 9">
    <name type="scientific">Canavalia gladiata</name>
    <name type="common">Sword bean</name>
    <name type="synonym">Dolichos gladiatus</name>
    <dbReference type="NCBI Taxonomy" id="3824"/>
    <lineage>
        <taxon>Eukaryota</taxon>
        <taxon>Viridiplantae</taxon>
        <taxon>Streptophyta</taxon>
        <taxon>Embryophyta</taxon>
        <taxon>Tracheophyta</taxon>
        <taxon>Spermatophyta</taxon>
        <taxon>Magnoliopsida</taxon>
        <taxon>eudicotyledons</taxon>
        <taxon>Gunneridae</taxon>
        <taxon>Pentapetalae</taxon>
        <taxon>rosids</taxon>
        <taxon>fabids</taxon>
        <taxon>Fabales</taxon>
        <taxon>Fabaceae</taxon>
        <taxon>Papilionoideae</taxon>
        <taxon>50 kb inversion clade</taxon>
        <taxon>NPAAA clade</taxon>
        <taxon>indigoferoid/millettioid clade</taxon>
        <taxon>Phaseoleae</taxon>
        <taxon>Canavalia</taxon>
    </lineage>
</organism>
<dbReference type="AlphaFoldDB" id="A0AAN9QRL2"/>
<dbReference type="InterPro" id="IPR001471">
    <property type="entry name" value="AP2/ERF_dom"/>
</dbReference>
<evidence type="ECO:0000256" key="5">
    <source>
        <dbReference type="ARBA" id="ARBA00023242"/>
    </source>
</evidence>